<dbReference type="Pfam" id="PF03466">
    <property type="entry name" value="LysR_substrate"/>
    <property type="match status" value="1"/>
</dbReference>
<proteinExistence type="inferred from homology"/>
<dbReference type="Pfam" id="PF00126">
    <property type="entry name" value="HTH_1"/>
    <property type="match status" value="1"/>
</dbReference>
<dbReference type="InterPro" id="IPR036388">
    <property type="entry name" value="WH-like_DNA-bd_sf"/>
</dbReference>
<evidence type="ECO:0000313" key="8">
    <source>
        <dbReference type="Proteomes" id="UP000600799"/>
    </source>
</evidence>
<keyword evidence="8" id="KW-1185">Reference proteome</keyword>
<organism evidence="7 8">
    <name type="scientific">Novosphingobium jiangmenense</name>
    <dbReference type="NCBI Taxonomy" id="2791981"/>
    <lineage>
        <taxon>Bacteria</taxon>
        <taxon>Pseudomonadati</taxon>
        <taxon>Pseudomonadota</taxon>
        <taxon>Alphaproteobacteria</taxon>
        <taxon>Sphingomonadales</taxon>
        <taxon>Sphingomonadaceae</taxon>
        <taxon>Novosphingobium</taxon>
    </lineage>
</organism>
<evidence type="ECO:0000256" key="4">
    <source>
        <dbReference type="ARBA" id="ARBA00023163"/>
    </source>
</evidence>
<evidence type="ECO:0000259" key="6">
    <source>
        <dbReference type="PROSITE" id="PS50931"/>
    </source>
</evidence>
<keyword evidence="3" id="KW-0238">DNA-binding</keyword>
<protein>
    <submittedName>
        <fullName evidence="7">LysR family transcriptional regulator</fullName>
    </submittedName>
</protein>
<dbReference type="PROSITE" id="PS50931">
    <property type="entry name" value="HTH_LYSR"/>
    <property type="match status" value="1"/>
</dbReference>
<dbReference type="PANTHER" id="PTHR30126">
    <property type="entry name" value="HTH-TYPE TRANSCRIPTIONAL REGULATOR"/>
    <property type="match status" value="1"/>
</dbReference>
<dbReference type="InterPro" id="IPR005119">
    <property type="entry name" value="LysR_subst-bd"/>
</dbReference>
<evidence type="ECO:0000313" key="7">
    <source>
        <dbReference type="EMBL" id="MBF9152320.1"/>
    </source>
</evidence>
<evidence type="ECO:0000256" key="5">
    <source>
        <dbReference type="SAM" id="Coils"/>
    </source>
</evidence>
<dbReference type="Gene3D" id="1.10.10.10">
    <property type="entry name" value="Winged helix-like DNA-binding domain superfamily/Winged helix DNA-binding domain"/>
    <property type="match status" value="1"/>
</dbReference>
<dbReference type="Gene3D" id="3.40.190.10">
    <property type="entry name" value="Periplasmic binding protein-like II"/>
    <property type="match status" value="2"/>
</dbReference>
<evidence type="ECO:0000256" key="3">
    <source>
        <dbReference type="ARBA" id="ARBA00023125"/>
    </source>
</evidence>
<dbReference type="InterPro" id="IPR000847">
    <property type="entry name" value="LysR_HTH_N"/>
</dbReference>
<evidence type="ECO:0000256" key="2">
    <source>
        <dbReference type="ARBA" id="ARBA00023015"/>
    </source>
</evidence>
<reference evidence="7 8" key="1">
    <citation type="submission" date="2020-11" db="EMBL/GenBank/DDBJ databases">
        <title>The genome sequence of Novosphingobium sp. 1Y9A.</title>
        <authorList>
            <person name="Liu Y."/>
        </authorList>
    </citation>
    <scope>NUCLEOTIDE SEQUENCE [LARGE SCALE GENOMIC DNA]</scope>
    <source>
        <strain evidence="7 8">1Y9A</strain>
    </source>
</reference>
<name>A0ABS0HJA5_9SPHN</name>
<dbReference type="EMBL" id="JADQDC010000011">
    <property type="protein sequence ID" value="MBF9152320.1"/>
    <property type="molecule type" value="Genomic_DNA"/>
</dbReference>
<accession>A0ABS0HJA5</accession>
<dbReference type="PRINTS" id="PR00039">
    <property type="entry name" value="HTHLYSR"/>
</dbReference>
<keyword evidence="2" id="KW-0805">Transcription regulation</keyword>
<comment type="similarity">
    <text evidence="1">Belongs to the LysR transcriptional regulatory family.</text>
</comment>
<dbReference type="SUPFAM" id="SSF46785">
    <property type="entry name" value="Winged helix' DNA-binding domain"/>
    <property type="match status" value="1"/>
</dbReference>
<gene>
    <name evidence="7" type="ORF">I2488_15035</name>
</gene>
<dbReference type="PANTHER" id="PTHR30126:SF6">
    <property type="entry name" value="HTH-TYPE TRANSCRIPTIONAL REGULATOR CYSB-RELATED"/>
    <property type="match status" value="1"/>
</dbReference>
<feature type="coiled-coil region" evidence="5">
    <location>
        <begin position="63"/>
        <end position="90"/>
    </location>
</feature>
<keyword evidence="5" id="KW-0175">Coiled coil</keyword>
<comment type="caution">
    <text evidence="7">The sequence shown here is derived from an EMBL/GenBank/DDBJ whole genome shotgun (WGS) entry which is preliminary data.</text>
</comment>
<dbReference type="SUPFAM" id="SSF53850">
    <property type="entry name" value="Periplasmic binding protein-like II"/>
    <property type="match status" value="1"/>
</dbReference>
<feature type="domain" description="HTH lysR-type" evidence="6">
    <location>
        <begin position="1"/>
        <end position="59"/>
    </location>
</feature>
<keyword evidence="4" id="KW-0804">Transcription</keyword>
<evidence type="ECO:0000256" key="1">
    <source>
        <dbReference type="ARBA" id="ARBA00009437"/>
    </source>
</evidence>
<dbReference type="RefSeq" id="WP_196276632.1">
    <property type="nucleotide sequence ID" value="NZ_JADQDC010000011.1"/>
</dbReference>
<dbReference type="Proteomes" id="UP000600799">
    <property type="component" value="Unassembled WGS sequence"/>
</dbReference>
<sequence>MNFQQLRYIRAAVKNDLNLTKVANELFTSQSGVSKQIRELEQELRVDIFVRRGKRLVGLTPAGENAARVIDRLLQEADNLKRLSDQFAQADKGRLIIAATHNQANYVLPRLLLQFGQLFPKVEVELLQGSPSYVVDALVRGEADIGVATEAVDGNPHLETHPCFTWRHVVIAPKGHPLLGLNTPTLADIARYPIITYNSEFSGGSRVLDAFEQAGVEVDLRLRAMDADVIKTYVRLGAGVGIVAQMAVEGGNDGELRVVQGSDALFGTGTTKIALQKGTLLRNYAYQFVAMLAPHLDADVLSGTKRAPRLAQAPEIAPFTERRDLHVAEVGDMATAPFAIAPSAMPQLHH</sequence>
<dbReference type="InterPro" id="IPR036390">
    <property type="entry name" value="WH_DNA-bd_sf"/>
</dbReference>